<dbReference type="PANTHER" id="PTHR30006:SF2">
    <property type="entry name" value="ABC TRANSPORTER SUBSTRATE-BINDING PROTEIN"/>
    <property type="match status" value="1"/>
</dbReference>
<keyword evidence="4" id="KW-1185">Reference proteome</keyword>
<dbReference type="KEGG" id="rhg:EXZ61_12460"/>
<name>A0A515EQI9_9BURK</name>
<gene>
    <name evidence="3" type="ORF">EXZ61_12460</name>
</gene>
<dbReference type="NCBIfam" id="TIGR01254">
    <property type="entry name" value="sfuA"/>
    <property type="match status" value="1"/>
</dbReference>
<evidence type="ECO:0000313" key="3">
    <source>
        <dbReference type="EMBL" id="QDL54909.1"/>
    </source>
</evidence>
<dbReference type="Proteomes" id="UP000317365">
    <property type="component" value="Chromosome"/>
</dbReference>
<dbReference type="PANTHER" id="PTHR30006">
    <property type="entry name" value="THIAMINE-BINDING PERIPLASMIC PROTEIN-RELATED"/>
    <property type="match status" value="1"/>
</dbReference>
<dbReference type="GO" id="GO:0015888">
    <property type="term" value="P:thiamine transport"/>
    <property type="evidence" value="ECO:0007669"/>
    <property type="project" value="InterPro"/>
</dbReference>
<reference evidence="4" key="2">
    <citation type="journal article" date="2020" name="Int. J. Syst. Evol. Microbiol.">
        <title>Genomic insights into a novel species Rhodoferax aquaticus sp. nov., isolated from freshwater.</title>
        <authorList>
            <person name="Li T."/>
            <person name="Zhuo Y."/>
            <person name="Jin C.Z."/>
            <person name="Wu X."/>
            <person name="Ko S.R."/>
            <person name="Jin F.J."/>
            <person name="Ahn C.Y."/>
            <person name="Oh H.M."/>
            <person name="Lee H.G."/>
            <person name="Jin L."/>
        </authorList>
    </citation>
    <scope>NUCLEOTIDE SEQUENCE [LARGE SCALE GENOMIC DNA]</scope>
    <source>
        <strain evidence="4">Gr-4</strain>
    </source>
</reference>
<dbReference type="Gene3D" id="3.40.190.10">
    <property type="entry name" value="Periplasmic binding protein-like II"/>
    <property type="match status" value="2"/>
</dbReference>
<protein>
    <submittedName>
        <fullName evidence="3">Thiamine ABC transporter substrate-binding protein</fullName>
    </submittedName>
</protein>
<proteinExistence type="predicted"/>
<evidence type="ECO:0000313" key="4">
    <source>
        <dbReference type="Proteomes" id="UP000317365"/>
    </source>
</evidence>
<feature type="chain" id="PRO_5022054863" evidence="2">
    <location>
        <begin position="29"/>
        <end position="343"/>
    </location>
</feature>
<keyword evidence="1 2" id="KW-0732">Signal</keyword>
<dbReference type="RefSeq" id="WP_142812069.1">
    <property type="nucleotide sequence ID" value="NZ_CP036282.1"/>
</dbReference>
<reference evidence="4" key="1">
    <citation type="submission" date="2019-02" db="EMBL/GenBank/DDBJ databases">
        <title>Complete genome sequence of Rhodoferax sp. Gr-4.</title>
        <authorList>
            <person name="Jin L."/>
        </authorList>
    </citation>
    <scope>NUCLEOTIDE SEQUENCE [LARGE SCALE GENOMIC DNA]</scope>
    <source>
        <strain evidence="4">Gr-4</strain>
    </source>
</reference>
<organism evidence="3 4">
    <name type="scientific">Rhodoferax aquaticus</name>
    <dbReference type="NCBI Taxonomy" id="2527691"/>
    <lineage>
        <taxon>Bacteria</taxon>
        <taxon>Pseudomonadati</taxon>
        <taxon>Pseudomonadota</taxon>
        <taxon>Betaproteobacteria</taxon>
        <taxon>Burkholderiales</taxon>
        <taxon>Comamonadaceae</taxon>
        <taxon>Rhodoferax</taxon>
    </lineage>
</organism>
<evidence type="ECO:0000256" key="2">
    <source>
        <dbReference type="SAM" id="SignalP"/>
    </source>
</evidence>
<dbReference type="InterPro" id="IPR005948">
    <property type="entry name" value="ThiB-like"/>
</dbReference>
<dbReference type="EMBL" id="CP036282">
    <property type="protein sequence ID" value="QDL54909.1"/>
    <property type="molecule type" value="Genomic_DNA"/>
</dbReference>
<dbReference type="GO" id="GO:0030288">
    <property type="term" value="C:outer membrane-bounded periplasmic space"/>
    <property type="evidence" value="ECO:0007669"/>
    <property type="project" value="TreeGrafter"/>
</dbReference>
<evidence type="ECO:0000256" key="1">
    <source>
        <dbReference type="ARBA" id="ARBA00022729"/>
    </source>
</evidence>
<dbReference type="Pfam" id="PF13343">
    <property type="entry name" value="SBP_bac_6"/>
    <property type="match status" value="1"/>
</dbReference>
<dbReference type="AlphaFoldDB" id="A0A515EQI9"/>
<dbReference type="PROSITE" id="PS51257">
    <property type="entry name" value="PROKAR_LIPOPROTEIN"/>
    <property type="match status" value="1"/>
</dbReference>
<feature type="signal peptide" evidence="2">
    <location>
        <begin position="1"/>
        <end position="28"/>
    </location>
</feature>
<sequence>MKHITLSALATACASLVLACATLSSAQAAELRVLTHSSFGVPKPLLKQFETDTGVKLVISKAGDAGEMLNKLILTKASPIADVVYGIDNSLASKALGADVLDAYTGPAASRPSAVALPGLVPVDYGYVTVNYDKAWFAKSKLALPKTLDDLAQAPYAKLLVVQNPATSSPGYAFMLSTIGAMGEEKAFDWWGRMRANGVKVAKGWSEAYYTEFSRNGGKYPLVVSYASSPAAEIFYSKEKLSEPPTGSLSLPGGVFRQVEGVALVKGGKERAAAEKFVEFMRSPAVQQQMQTEMWMFPVEAGVARADVMKFAPEPTQFDSPEGKDIAEKGAGWVARWTKVVLK</sequence>
<dbReference type="CDD" id="cd13545">
    <property type="entry name" value="PBP2_TbpA"/>
    <property type="match status" value="1"/>
</dbReference>
<accession>A0A515EQI9</accession>
<dbReference type="GO" id="GO:0030975">
    <property type="term" value="F:thiamine binding"/>
    <property type="evidence" value="ECO:0007669"/>
    <property type="project" value="InterPro"/>
</dbReference>
<dbReference type="SUPFAM" id="SSF53850">
    <property type="entry name" value="Periplasmic binding protein-like II"/>
    <property type="match status" value="1"/>
</dbReference>
<dbReference type="GO" id="GO:0030976">
    <property type="term" value="F:thiamine pyrophosphate binding"/>
    <property type="evidence" value="ECO:0007669"/>
    <property type="project" value="TreeGrafter"/>
</dbReference>